<dbReference type="GeneID" id="62497511"/>
<keyword evidence="3" id="KW-1185">Reference proteome</keyword>
<dbReference type="PATRIC" id="fig|46224.3.peg.2101"/>
<evidence type="ECO:0000313" key="3">
    <source>
        <dbReference type="Proteomes" id="UP000075666"/>
    </source>
</evidence>
<accession>A0A150KLY4</accession>
<reference evidence="2 4" key="2">
    <citation type="submission" date="2020-12" db="EMBL/GenBank/DDBJ databases">
        <title>Taxonomic evaluation of the Bacillus sporothermodurans group of bacteria based on whole genome sequences.</title>
        <authorList>
            <person name="Fiedler G."/>
            <person name="Herbstmann A.-D."/>
            <person name="Doll E."/>
            <person name="Wenning M."/>
            <person name="Brinks E."/>
            <person name="Kabisch J."/>
            <person name="Breitenwieser F."/>
            <person name="Lappann M."/>
            <person name="Boehnlein C."/>
            <person name="Franz C."/>
        </authorList>
    </citation>
    <scope>NUCLEOTIDE SEQUENCE [LARGE SCALE GENOMIC DNA]</scope>
    <source>
        <strain evidence="2 4">DSM 10599</strain>
    </source>
</reference>
<dbReference type="AlphaFoldDB" id="A0A150KLY4"/>
<reference evidence="1 3" key="1">
    <citation type="submission" date="2016-01" db="EMBL/GenBank/DDBJ databases">
        <title>Genome Sequences of Twelve Sporeforming Bacillus Species Isolated from Foods.</title>
        <authorList>
            <person name="Berendsen E.M."/>
            <person name="Wells-Bennik M.H."/>
            <person name="Krawcyk A.O."/>
            <person name="De Jong A."/>
            <person name="Holsappel S."/>
            <person name="Eijlander R.T."/>
            <person name="Kuipers O.P."/>
        </authorList>
    </citation>
    <scope>NUCLEOTIDE SEQUENCE [LARGE SCALE GENOMIC DNA]</scope>
    <source>
        <strain evidence="1 3">B4102</strain>
    </source>
</reference>
<gene>
    <name evidence="1" type="ORF">B4102_0958</name>
    <name evidence="2" type="ORF">JGZ69_04250</name>
</gene>
<dbReference type="EMBL" id="LQYN01000169">
    <property type="protein sequence ID" value="KYC84227.1"/>
    <property type="molecule type" value="Genomic_DNA"/>
</dbReference>
<dbReference type="OrthoDB" id="2939557at2"/>
<dbReference type="RefSeq" id="WP_066235976.1">
    <property type="nucleotide sequence ID" value="NZ_CP066701.1"/>
</dbReference>
<sequence length="59" mass="6679">MNITLGKDERVTSSEQFTTNLVLSWLKADFSLTNKRVVGFQPNTLFGLFPLGRNEVSFL</sequence>
<dbReference type="EMBL" id="CP066701">
    <property type="protein sequence ID" value="QQX26143.1"/>
    <property type="molecule type" value="Genomic_DNA"/>
</dbReference>
<evidence type="ECO:0000313" key="4">
    <source>
        <dbReference type="Proteomes" id="UP000595512"/>
    </source>
</evidence>
<organism evidence="1 3">
    <name type="scientific">Heyndrickxia sporothermodurans</name>
    <dbReference type="NCBI Taxonomy" id="46224"/>
    <lineage>
        <taxon>Bacteria</taxon>
        <taxon>Bacillati</taxon>
        <taxon>Bacillota</taxon>
        <taxon>Bacilli</taxon>
        <taxon>Bacillales</taxon>
        <taxon>Bacillaceae</taxon>
        <taxon>Heyndrickxia</taxon>
    </lineage>
</organism>
<dbReference type="KEGG" id="hspo:JGZ69_04250"/>
<evidence type="ECO:0000313" key="2">
    <source>
        <dbReference type="EMBL" id="QQX26143.1"/>
    </source>
</evidence>
<name>A0A150KLY4_9BACI</name>
<dbReference type="Proteomes" id="UP000595512">
    <property type="component" value="Chromosome"/>
</dbReference>
<dbReference type="Proteomes" id="UP000075666">
    <property type="component" value="Unassembled WGS sequence"/>
</dbReference>
<proteinExistence type="predicted"/>
<protein>
    <submittedName>
        <fullName evidence="1">Uncharacterized protein</fullName>
    </submittedName>
</protein>
<evidence type="ECO:0000313" key="1">
    <source>
        <dbReference type="EMBL" id="KYC84227.1"/>
    </source>
</evidence>